<keyword evidence="8" id="KW-0067">ATP-binding</keyword>
<dbReference type="InterPro" id="IPR027417">
    <property type="entry name" value="P-loop_NTPase"/>
</dbReference>
<proteinExistence type="inferred from homology"/>
<accession>A0A3D9DZD8</accession>
<keyword evidence="8 10" id="KW-0808">Transferase</keyword>
<dbReference type="NCBIfam" id="TIGR00708">
    <property type="entry name" value="cobA"/>
    <property type="match status" value="1"/>
</dbReference>
<evidence type="ECO:0000256" key="5">
    <source>
        <dbReference type="ARBA" id="ARBA00024929"/>
    </source>
</evidence>
<reference evidence="10 11" key="1">
    <citation type="submission" date="2018-07" db="EMBL/GenBank/DDBJ databases">
        <title>Genomic Encyclopedia of Type Strains, Phase IV (KMG-IV): sequencing the most valuable type-strain genomes for metagenomic binning, comparative biology and taxonomic classification.</title>
        <authorList>
            <person name="Goeker M."/>
        </authorList>
    </citation>
    <scope>NUCLEOTIDE SEQUENCE [LARGE SCALE GENOMIC DNA]</scope>
    <source>
        <strain evidence="10 11">DSM 14324</strain>
    </source>
</reference>
<keyword evidence="4 8" id="KW-0627">Porphyrin biosynthesis</keyword>
<comment type="catalytic activity">
    <reaction evidence="6 8">
        <text>2 cob(II)yrinate a,c diamide + reduced [electron-transfer flavoprotein] + 2 ATP = 2 adenosylcob(III)yrinate a,c-diamide + 2 triphosphate + oxidized [electron-transfer flavoprotein] + 3 H(+)</text>
        <dbReference type="Rhea" id="RHEA:11528"/>
        <dbReference type="Rhea" id="RHEA-COMP:10685"/>
        <dbReference type="Rhea" id="RHEA-COMP:10686"/>
        <dbReference type="ChEBI" id="CHEBI:15378"/>
        <dbReference type="ChEBI" id="CHEBI:18036"/>
        <dbReference type="ChEBI" id="CHEBI:30616"/>
        <dbReference type="ChEBI" id="CHEBI:57692"/>
        <dbReference type="ChEBI" id="CHEBI:58307"/>
        <dbReference type="ChEBI" id="CHEBI:58503"/>
        <dbReference type="ChEBI" id="CHEBI:58537"/>
        <dbReference type="EC" id="2.5.1.17"/>
    </reaction>
</comment>
<dbReference type="UniPathway" id="UPA00148">
    <property type="reaction ID" value="UER00233"/>
</dbReference>
<evidence type="ECO:0000313" key="10">
    <source>
        <dbReference type="EMBL" id="REC96157.1"/>
    </source>
</evidence>
<dbReference type="NCBIfam" id="NF004637">
    <property type="entry name" value="PRK05986.1"/>
    <property type="match status" value="1"/>
</dbReference>
<keyword evidence="8" id="KW-0963">Cytoplasm</keyword>
<comment type="pathway">
    <text evidence="1 8">Cofactor biosynthesis; adenosylcobalamin biosynthesis; adenosylcobalamin from cob(II)yrinate a,c-diamide: step 2/7.</text>
</comment>
<comment type="subcellular location">
    <subcellularLocation>
        <location evidence="8">Cytoplasm</location>
    </subcellularLocation>
</comment>
<dbReference type="InterPro" id="IPR003724">
    <property type="entry name" value="CblAdoTrfase_CobA"/>
</dbReference>
<dbReference type="GO" id="GO:0005737">
    <property type="term" value="C:cytoplasm"/>
    <property type="evidence" value="ECO:0007669"/>
    <property type="project" value="UniProtKB-SubCell"/>
</dbReference>
<feature type="compositionally biased region" description="Basic and acidic residues" evidence="9">
    <location>
        <begin position="1"/>
        <end position="13"/>
    </location>
</feature>
<comment type="caution">
    <text evidence="10">The sequence shown here is derived from an EMBL/GenBank/DDBJ whole genome shotgun (WGS) entry which is preliminary data.</text>
</comment>
<comment type="similarity">
    <text evidence="2 8">Belongs to the Cob(I)alamin adenosyltransferase family.</text>
</comment>
<dbReference type="GO" id="GO:0006779">
    <property type="term" value="P:porphyrin-containing compound biosynthetic process"/>
    <property type="evidence" value="ECO:0007669"/>
    <property type="project" value="UniProtKB-UniRule"/>
</dbReference>
<dbReference type="PANTHER" id="PTHR46638:SF1">
    <property type="entry name" value="CORRINOID ADENOSYLTRANSFERASE"/>
    <property type="match status" value="1"/>
</dbReference>
<dbReference type="GO" id="GO:0009236">
    <property type="term" value="P:cobalamin biosynthetic process"/>
    <property type="evidence" value="ECO:0007669"/>
    <property type="project" value="UniProtKB-UniRule"/>
</dbReference>
<keyword evidence="11" id="KW-1185">Reference proteome</keyword>
<evidence type="ECO:0000256" key="3">
    <source>
        <dbReference type="ARBA" id="ARBA00012454"/>
    </source>
</evidence>
<dbReference type="GO" id="GO:0008817">
    <property type="term" value="F:corrinoid adenosyltransferase activity"/>
    <property type="evidence" value="ECO:0007669"/>
    <property type="project" value="UniProtKB-UniRule"/>
</dbReference>
<sequence>MSQHHSDDNHSDDNTDQEASRYQQRMATKKRIVDERIANADQERGVLIVLKGNGKGKSSSAFGTMARAMGHGQRCAVIQFIKGRRATGEYLFFNEHPQVDFHVMGHGFSWEVRDPERERQAAQEAWALAERLLADDQYHFLLFDELSYMIKYGYLDAEQIARALKARPAHQNVMITGRTMAREIQDIADTISIIHDERHAFRLGVKAQAGIEY</sequence>
<gene>
    <name evidence="10" type="ORF">C8D72_0835</name>
</gene>
<dbReference type="CDD" id="cd00561">
    <property type="entry name" value="CobA_ACA"/>
    <property type="match status" value="1"/>
</dbReference>
<protein>
    <recommendedName>
        <fullName evidence="3 8">Corrinoid adenosyltransferase</fullName>
        <ecNumber evidence="3 8">2.5.1.17</ecNumber>
    </recommendedName>
    <alternativeName>
        <fullName evidence="8">Cob(II)alamin adenosyltransferase</fullName>
    </alternativeName>
    <alternativeName>
        <fullName evidence="8">Cob(II)yrinic acid a,c-diamide adenosyltransferase</fullName>
    </alternativeName>
</protein>
<evidence type="ECO:0000313" key="11">
    <source>
        <dbReference type="Proteomes" id="UP000256334"/>
    </source>
</evidence>
<keyword evidence="8" id="KW-0169">Cobalamin biosynthesis</keyword>
<comment type="catalytic activity">
    <reaction evidence="7 8">
        <text>2 cob(II)alamin + reduced [electron-transfer flavoprotein] + 2 ATP = 2 adenosylcob(III)alamin + 2 triphosphate + oxidized [electron-transfer flavoprotein] + 3 H(+)</text>
        <dbReference type="Rhea" id="RHEA:28671"/>
        <dbReference type="Rhea" id="RHEA-COMP:10685"/>
        <dbReference type="Rhea" id="RHEA-COMP:10686"/>
        <dbReference type="ChEBI" id="CHEBI:15378"/>
        <dbReference type="ChEBI" id="CHEBI:16304"/>
        <dbReference type="ChEBI" id="CHEBI:18036"/>
        <dbReference type="ChEBI" id="CHEBI:18408"/>
        <dbReference type="ChEBI" id="CHEBI:30616"/>
        <dbReference type="ChEBI" id="CHEBI:57692"/>
        <dbReference type="ChEBI" id="CHEBI:58307"/>
        <dbReference type="EC" id="2.5.1.17"/>
    </reaction>
</comment>
<name>A0A3D9DZD8_9GAMM</name>
<dbReference type="PIRSF" id="PIRSF015617">
    <property type="entry name" value="Adensltrnsf_CobA"/>
    <property type="match status" value="1"/>
</dbReference>
<dbReference type="PANTHER" id="PTHR46638">
    <property type="entry name" value="CORRINOID ADENOSYLTRANSFERASE"/>
    <property type="match status" value="1"/>
</dbReference>
<dbReference type="Pfam" id="PF02572">
    <property type="entry name" value="CobA_CobO_BtuR"/>
    <property type="match status" value="1"/>
</dbReference>
<evidence type="ECO:0000256" key="4">
    <source>
        <dbReference type="ARBA" id="ARBA00023244"/>
    </source>
</evidence>
<keyword evidence="8" id="KW-0547">Nucleotide-binding</keyword>
<evidence type="ECO:0000256" key="2">
    <source>
        <dbReference type="ARBA" id="ARBA00007487"/>
    </source>
</evidence>
<dbReference type="GO" id="GO:0005524">
    <property type="term" value="F:ATP binding"/>
    <property type="evidence" value="ECO:0007669"/>
    <property type="project" value="UniProtKB-UniRule"/>
</dbReference>
<dbReference type="EC" id="2.5.1.17" evidence="3 8"/>
<dbReference type="EMBL" id="QRDJ01000006">
    <property type="protein sequence ID" value="REC96157.1"/>
    <property type="molecule type" value="Genomic_DNA"/>
</dbReference>
<dbReference type="Gene3D" id="3.40.50.300">
    <property type="entry name" value="P-loop containing nucleotide triphosphate hydrolases"/>
    <property type="match status" value="1"/>
</dbReference>
<evidence type="ECO:0000256" key="8">
    <source>
        <dbReference type="PIRNR" id="PIRNR015617"/>
    </source>
</evidence>
<comment type="function">
    <text evidence="5 8">Required for both de novo synthesis of the corrin ring for the assimilation of exogenous corrinoids. Participates in the adenosylation of a variety of incomplete and complete corrinoids.</text>
</comment>
<evidence type="ECO:0000256" key="9">
    <source>
        <dbReference type="SAM" id="MobiDB-lite"/>
    </source>
</evidence>
<dbReference type="Proteomes" id="UP000256334">
    <property type="component" value="Unassembled WGS sequence"/>
</dbReference>
<dbReference type="AlphaFoldDB" id="A0A3D9DZD8"/>
<organism evidence="10 11">
    <name type="scientific">Kushneria indalinina DSM 14324</name>
    <dbReference type="NCBI Taxonomy" id="1122140"/>
    <lineage>
        <taxon>Bacteria</taxon>
        <taxon>Pseudomonadati</taxon>
        <taxon>Pseudomonadota</taxon>
        <taxon>Gammaproteobacteria</taxon>
        <taxon>Oceanospirillales</taxon>
        <taxon>Halomonadaceae</taxon>
        <taxon>Kushneria</taxon>
    </lineage>
</organism>
<evidence type="ECO:0000256" key="6">
    <source>
        <dbReference type="ARBA" id="ARBA00048555"/>
    </source>
</evidence>
<evidence type="ECO:0000256" key="1">
    <source>
        <dbReference type="ARBA" id="ARBA00005121"/>
    </source>
</evidence>
<feature type="region of interest" description="Disordered" evidence="9">
    <location>
        <begin position="1"/>
        <end position="28"/>
    </location>
</feature>
<dbReference type="SUPFAM" id="SSF52540">
    <property type="entry name" value="P-loop containing nucleoside triphosphate hydrolases"/>
    <property type="match status" value="1"/>
</dbReference>
<evidence type="ECO:0000256" key="7">
    <source>
        <dbReference type="ARBA" id="ARBA00048692"/>
    </source>
</evidence>